<protein>
    <submittedName>
        <fullName evidence="1">Uncharacterized protein</fullName>
    </submittedName>
</protein>
<proteinExistence type="predicted"/>
<accession>A0A8J8T917</accession>
<dbReference type="AlphaFoldDB" id="A0A8J8T917"/>
<evidence type="ECO:0000313" key="1">
    <source>
        <dbReference type="EMBL" id="TNV86764.1"/>
    </source>
</evidence>
<sequence>MRFPFVMSITVSERAVEQLATTILVPSLLILTPQQQLSTIATIPHLYKFAQYAIINPFQFDDVPPKP</sequence>
<name>A0A8J8T917_HALGN</name>
<gene>
    <name evidence="1" type="ORF">FGO68_gene841</name>
</gene>
<reference evidence="1" key="1">
    <citation type="submission" date="2019-06" db="EMBL/GenBank/DDBJ databases">
        <authorList>
            <person name="Zheng W."/>
        </authorList>
    </citation>
    <scope>NUCLEOTIDE SEQUENCE</scope>
    <source>
        <strain evidence="1">QDHG01</strain>
    </source>
</reference>
<evidence type="ECO:0000313" key="2">
    <source>
        <dbReference type="Proteomes" id="UP000785679"/>
    </source>
</evidence>
<dbReference type="EMBL" id="RRYP01000850">
    <property type="protein sequence ID" value="TNV86764.1"/>
    <property type="molecule type" value="Genomic_DNA"/>
</dbReference>
<keyword evidence="2" id="KW-1185">Reference proteome</keyword>
<comment type="caution">
    <text evidence="1">The sequence shown here is derived from an EMBL/GenBank/DDBJ whole genome shotgun (WGS) entry which is preliminary data.</text>
</comment>
<dbReference type="Proteomes" id="UP000785679">
    <property type="component" value="Unassembled WGS sequence"/>
</dbReference>
<organism evidence="1 2">
    <name type="scientific">Halteria grandinella</name>
    <dbReference type="NCBI Taxonomy" id="5974"/>
    <lineage>
        <taxon>Eukaryota</taxon>
        <taxon>Sar</taxon>
        <taxon>Alveolata</taxon>
        <taxon>Ciliophora</taxon>
        <taxon>Intramacronucleata</taxon>
        <taxon>Spirotrichea</taxon>
        <taxon>Stichotrichia</taxon>
        <taxon>Sporadotrichida</taxon>
        <taxon>Halteriidae</taxon>
        <taxon>Halteria</taxon>
    </lineage>
</organism>